<name>A0A0R3T4T3_RODNA</name>
<dbReference type="WBParaSite" id="HNAJ_0000207101-mRNA-1">
    <property type="protein sequence ID" value="HNAJ_0000207101-mRNA-1"/>
    <property type="gene ID" value="HNAJ_0000207101"/>
</dbReference>
<keyword evidence="3" id="KW-1185">Reference proteome</keyword>
<proteinExistence type="predicted"/>
<evidence type="ECO:0000256" key="1">
    <source>
        <dbReference type="SAM" id="MobiDB-lite"/>
    </source>
</evidence>
<organism evidence="4">
    <name type="scientific">Rodentolepis nana</name>
    <name type="common">Dwarf tapeworm</name>
    <name type="synonym">Hymenolepis nana</name>
    <dbReference type="NCBI Taxonomy" id="102285"/>
    <lineage>
        <taxon>Eukaryota</taxon>
        <taxon>Metazoa</taxon>
        <taxon>Spiralia</taxon>
        <taxon>Lophotrochozoa</taxon>
        <taxon>Platyhelminthes</taxon>
        <taxon>Cestoda</taxon>
        <taxon>Eucestoda</taxon>
        <taxon>Cyclophyllidea</taxon>
        <taxon>Hymenolepididae</taxon>
        <taxon>Rodentolepis</taxon>
    </lineage>
</organism>
<reference evidence="2 3" key="2">
    <citation type="submission" date="2018-11" db="EMBL/GenBank/DDBJ databases">
        <authorList>
            <consortium name="Pathogen Informatics"/>
        </authorList>
    </citation>
    <scope>NUCLEOTIDE SEQUENCE [LARGE SCALE GENOMIC DNA]</scope>
</reference>
<dbReference type="OrthoDB" id="10608986at2759"/>
<feature type="region of interest" description="Disordered" evidence="1">
    <location>
        <begin position="352"/>
        <end position="405"/>
    </location>
</feature>
<dbReference type="Proteomes" id="UP000278807">
    <property type="component" value="Unassembled WGS sequence"/>
</dbReference>
<reference evidence="4" key="1">
    <citation type="submission" date="2017-02" db="UniProtKB">
        <authorList>
            <consortium name="WormBaseParasite"/>
        </authorList>
    </citation>
    <scope>IDENTIFICATION</scope>
</reference>
<evidence type="ECO:0000313" key="4">
    <source>
        <dbReference type="WBParaSite" id="HNAJ_0000207101-mRNA-1"/>
    </source>
</evidence>
<protein>
    <submittedName>
        <fullName evidence="4">BLOC-1-related complex subunit 5</fullName>
    </submittedName>
</protein>
<accession>A0A0R3T4T3</accession>
<evidence type="ECO:0000313" key="3">
    <source>
        <dbReference type="Proteomes" id="UP000278807"/>
    </source>
</evidence>
<feature type="compositionally biased region" description="Basic and acidic residues" evidence="1">
    <location>
        <begin position="356"/>
        <end position="393"/>
    </location>
</feature>
<dbReference type="EMBL" id="UZAE01000939">
    <property type="protein sequence ID" value="VDN97929.1"/>
    <property type="molecule type" value="Genomic_DNA"/>
</dbReference>
<gene>
    <name evidence="2" type="ORF">HNAJ_LOCUS2070</name>
</gene>
<evidence type="ECO:0000313" key="2">
    <source>
        <dbReference type="EMBL" id="VDN97929.1"/>
    </source>
</evidence>
<sequence length="405" mass="44930">MGNDIPEEPALPSEVNSEEAHEYVQTNYGVAYRFTTSVEGNKHEVANNTCEEDQIVQEEPIVRFENSSTSECPQAIINRIKSLVDPKDMHEVKRLAHRRLYIVAMNRSLQRRHQSQVGRIVTLPDGTVQTFHSIRVCAACGVEYFMVVQRNQSDLTPRQTVERKTIFFKELIIGRIKQFINSCNSISALKHTREVIMAKINEFNESCERLATRAQLQSSNNSFLNKSRHSLVRLLGNLSRVATGATNAGSPIKGSLRKGAPSCKTSTPIIKKVTIASTPTRKSPSANSSKSVQMPSMIAIKESPVQNGESNANSLEEYAEILRASLRELLESLPRGSASDLRALGALSVAESMEASVEKIEEVPEESSKDPVVREDSPIRKSPEPLPDDHVNEPSEPISNEVEKV</sequence>
<dbReference type="AlphaFoldDB" id="A0A0R3T4T3"/>